<feature type="coiled-coil region" evidence="1">
    <location>
        <begin position="19"/>
        <end position="57"/>
    </location>
</feature>
<keyword evidence="3" id="KW-1185">Reference proteome</keyword>
<name>A0ABR0NZD0_GOSAR</name>
<dbReference type="EMBL" id="JARKNE010000008">
    <property type="protein sequence ID" value="KAK5811608.1"/>
    <property type="molecule type" value="Genomic_DNA"/>
</dbReference>
<evidence type="ECO:0000313" key="2">
    <source>
        <dbReference type="EMBL" id="KAK5811608.1"/>
    </source>
</evidence>
<keyword evidence="1" id="KW-0175">Coiled coil</keyword>
<reference evidence="2 3" key="1">
    <citation type="submission" date="2023-03" db="EMBL/GenBank/DDBJ databases">
        <title>WGS of Gossypium arboreum.</title>
        <authorList>
            <person name="Yu D."/>
        </authorList>
    </citation>
    <scope>NUCLEOTIDE SEQUENCE [LARGE SCALE GENOMIC DNA]</scope>
    <source>
        <tissue evidence="2">Leaf</tissue>
    </source>
</reference>
<dbReference type="Proteomes" id="UP001358586">
    <property type="component" value="Chromosome 8"/>
</dbReference>
<evidence type="ECO:0000313" key="3">
    <source>
        <dbReference type="Proteomes" id="UP001358586"/>
    </source>
</evidence>
<sequence length="204" mass="23771">MSKEEFEQRWARKSLTEMLSTVEERRDSVQELLDSQRNKLTERNDALEAMVKALKEQTMATTMALSTRIEELEGELALYRIVVGKGVPSAVLCYEDVLKLKEFMGTRFTCDVDNFLWRMENYFRAKGIIDDAIKINYLSPKLSKTSAYRAQRQNFETYLKGNTKRSEQLELSVSPNQDKKQITEFNSISHQLYRSSLSQNEAWN</sequence>
<evidence type="ECO:0000256" key="1">
    <source>
        <dbReference type="SAM" id="Coils"/>
    </source>
</evidence>
<gene>
    <name evidence="2" type="ORF">PVK06_026958</name>
</gene>
<accession>A0ABR0NZD0</accession>
<proteinExistence type="predicted"/>
<comment type="caution">
    <text evidence="2">The sequence shown here is derived from an EMBL/GenBank/DDBJ whole genome shotgun (WGS) entry which is preliminary data.</text>
</comment>
<organism evidence="2 3">
    <name type="scientific">Gossypium arboreum</name>
    <name type="common">Tree cotton</name>
    <name type="synonym">Gossypium nanking</name>
    <dbReference type="NCBI Taxonomy" id="29729"/>
    <lineage>
        <taxon>Eukaryota</taxon>
        <taxon>Viridiplantae</taxon>
        <taxon>Streptophyta</taxon>
        <taxon>Embryophyta</taxon>
        <taxon>Tracheophyta</taxon>
        <taxon>Spermatophyta</taxon>
        <taxon>Magnoliopsida</taxon>
        <taxon>eudicotyledons</taxon>
        <taxon>Gunneridae</taxon>
        <taxon>Pentapetalae</taxon>
        <taxon>rosids</taxon>
        <taxon>malvids</taxon>
        <taxon>Malvales</taxon>
        <taxon>Malvaceae</taxon>
        <taxon>Malvoideae</taxon>
        <taxon>Gossypium</taxon>
    </lineage>
</organism>
<protein>
    <submittedName>
        <fullName evidence="2">Uncharacterized protein</fullName>
    </submittedName>
</protein>